<evidence type="ECO:0000313" key="2">
    <source>
        <dbReference type="EMBL" id="GEM08909.1"/>
    </source>
</evidence>
<proteinExistence type="predicted"/>
<feature type="region of interest" description="Disordered" evidence="1">
    <location>
        <begin position="166"/>
        <end position="206"/>
    </location>
</feature>
<name>A0A511KEV9_RHOTO</name>
<accession>A0A511KEV9</accession>
<gene>
    <name evidence="2" type="ORF">Rt10032_c06g2926</name>
</gene>
<protein>
    <submittedName>
        <fullName evidence="2">Uncharacterized protein</fullName>
    </submittedName>
</protein>
<dbReference type="EMBL" id="BJWK01000006">
    <property type="protein sequence ID" value="GEM08909.1"/>
    <property type="molecule type" value="Genomic_DNA"/>
</dbReference>
<evidence type="ECO:0000256" key="1">
    <source>
        <dbReference type="SAM" id="MobiDB-lite"/>
    </source>
</evidence>
<organism evidence="2 3">
    <name type="scientific">Rhodotorula toruloides</name>
    <name type="common">Yeast</name>
    <name type="synonym">Rhodosporidium toruloides</name>
    <dbReference type="NCBI Taxonomy" id="5286"/>
    <lineage>
        <taxon>Eukaryota</taxon>
        <taxon>Fungi</taxon>
        <taxon>Dikarya</taxon>
        <taxon>Basidiomycota</taxon>
        <taxon>Pucciniomycotina</taxon>
        <taxon>Microbotryomycetes</taxon>
        <taxon>Sporidiobolales</taxon>
        <taxon>Sporidiobolaceae</taxon>
        <taxon>Rhodotorula</taxon>
    </lineage>
</organism>
<dbReference type="OrthoDB" id="2529854at2759"/>
<dbReference type="AlphaFoldDB" id="A0A511KEV9"/>
<dbReference type="Proteomes" id="UP000321518">
    <property type="component" value="Unassembled WGS sequence"/>
</dbReference>
<evidence type="ECO:0000313" key="3">
    <source>
        <dbReference type="Proteomes" id="UP000321518"/>
    </source>
</evidence>
<sequence length="298" mass="33500">MPRTASPSQKIRQSALEIWFSITGLQLSREWYFPGTEISNKGLYAWLMSIRRSTTKNDATALADHAAVVALVTELEQAHAYVVDMGRRGESEQDMAHYILSRYSIPQLRTRTGFPIALFRAEDQKVEKYVEPPSQQEVPVQQVQQHPVNIAPSRRAQHALYPTLPRPQVSQHQAPPHPHESTHHHHQYQSSPVHGAPPSSNFLPPIVDYAGHPESTQYRTHGHQPALLPNDGPYNLPPIRPRDELRLPPMRVPQEEEERWGSQGGQHSLAKKSDEGLGCGAAWTARKAAIYGRRAGEC</sequence>
<reference evidence="2 3" key="1">
    <citation type="submission" date="2019-07" db="EMBL/GenBank/DDBJ databases">
        <title>Rhodotorula toruloides NBRC10032 genome sequencing.</title>
        <authorList>
            <person name="Shida Y."/>
            <person name="Takaku H."/>
            <person name="Ogasawara W."/>
            <person name="Mori K."/>
        </authorList>
    </citation>
    <scope>NUCLEOTIDE SEQUENCE [LARGE SCALE GENOMIC DNA]</scope>
    <source>
        <strain evidence="2 3">NBRC10032</strain>
    </source>
</reference>
<comment type="caution">
    <text evidence="2">The sequence shown here is derived from an EMBL/GenBank/DDBJ whole genome shotgun (WGS) entry which is preliminary data.</text>
</comment>